<dbReference type="InParanoid" id="A0A2V0PLK3"/>
<dbReference type="OrthoDB" id="1926597at2759"/>
<keyword evidence="1" id="KW-1133">Transmembrane helix</keyword>
<sequence length="102" mass="10174">MALSQLAKTCSSRAAARAVSSGARPVLPAVPKPAVRAARRVAPASRAATVAPKALPMEVAQVAGEAGFIGGVALTMAAITLVGLAIGFVLLRVESLAEEGKL</sequence>
<evidence type="ECO:0000313" key="2">
    <source>
        <dbReference type="EMBL" id="GBF98720.1"/>
    </source>
</evidence>
<keyword evidence="3" id="KW-1185">Reference proteome</keyword>
<keyword evidence="1" id="KW-0812">Transmembrane</keyword>
<proteinExistence type="predicted"/>
<evidence type="ECO:0000256" key="1">
    <source>
        <dbReference type="SAM" id="Phobius"/>
    </source>
</evidence>
<keyword evidence="1" id="KW-0472">Membrane</keyword>
<dbReference type="EMBL" id="BDRX01000133">
    <property type="protein sequence ID" value="GBF98720.1"/>
    <property type="molecule type" value="Genomic_DNA"/>
</dbReference>
<evidence type="ECO:0000313" key="3">
    <source>
        <dbReference type="Proteomes" id="UP000247498"/>
    </source>
</evidence>
<dbReference type="STRING" id="307507.A0A2V0PLK3"/>
<gene>
    <name evidence="2" type="ORF">Rsub_11269</name>
</gene>
<accession>A0A2V0PLK3</accession>
<dbReference type="AlphaFoldDB" id="A0A2V0PLK3"/>
<dbReference type="Proteomes" id="UP000247498">
    <property type="component" value="Unassembled WGS sequence"/>
</dbReference>
<feature type="transmembrane region" description="Helical" evidence="1">
    <location>
        <begin position="66"/>
        <end position="91"/>
    </location>
</feature>
<reference evidence="2 3" key="1">
    <citation type="journal article" date="2018" name="Sci. Rep.">
        <title>Raphidocelis subcapitata (=Pseudokirchneriella subcapitata) provides an insight into genome evolution and environmental adaptations in the Sphaeropleales.</title>
        <authorList>
            <person name="Suzuki S."/>
            <person name="Yamaguchi H."/>
            <person name="Nakajima N."/>
            <person name="Kawachi M."/>
        </authorList>
    </citation>
    <scope>NUCLEOTIDE SEQUENCE [LARGE SCALE GENOMIC DNA]</scope>
    <source>
        <strain evidence="2 3">NIES-35</strain>
    </source>
</reference>
<organism evidence="2 3">
    <name type="scientific">Raphidocelis subcapitata</name>
    <dbReference type="NCBI Taxonomy" id="307507"/>
    <lineage>
        <taxon>Eukaryota</taxon>
        <taxon>Viridiplantae</taxon>
        <taxon>Chlorophyta</taxon>
        <taxon>core chlorophytes</taxon>
        <taxon>Chlorophyceae</taxon>
        <taxon>CS clade</taxon>
        <taxon>Sphaeropleales</taxon>
        <taxon>Selenastraceae</taxon>
        <taxon>Raphidocelis</taxon>
    </lineage>
</organism>
<dbReference type="SUPFAM" id="SSF103441">
    <property type="entry name" value="PetM subunit of the cytochrome b6f complex"/>
    <property type="match status" value="1"/>
</dbReference>
<name>A0A2V0PLK3_9CHLO</name>
<protein>
    <submittedName>
        <fullName evidence="2">Cytochrome b6-f complex subunit chloroplastic</fullName>
    </submittedName>
</protein>
<comment type="caution">
    <text evidence="2">The sequence shown here is derived from an EMBL/GenBank/DDBJ whole genome shotgun (WGS) entry which is preliminary data.</text>
</comment>